<feature type="domain" description="PLD phosphodiesterase" evidence="4">
    <location>
        <begin position="319"/>
        <end position="346"/>
    </location>
</feature>
<keyword evidence="3" id="KW-0472">Membrane</keyword>
<dbReference type="GeneID" id="108736173"/>
<evidence type="ECO:0000313" key="7">
    <source>
        <dbReference type="RefSeq" id="XP_025837184.1"/>
    </source>
</evidence>
<proteinExistence type="inferred from homology"/>
<protein>
    <submittedName>
        <fullName evidence="6">Phospholipase D3 isoform X1</fullName>
    </submittedName>
    <submittedName>
        <fullName evidence="7">Phospholipase D3 isoform X2</fullName>
    </submittedName>
</protein>
<dbReference type="KEGG" id="apln:108736173"/>
<dbReference type="SUPFAM" id="SSF56024">
    <property type="entry name" value="Phospholipase D/nuclease"/>
    <property type="match status" value="2"/>
</dbReference>
<evidence type="ECO:0000256" key="3">
    <source>
        <dbReference type="SAM" id="Phobius"/>
    </source>
</evidence>
<comment type="similarity">
    <text evidence="1">Belongs to the phospholipase D family.</text>
</comment>
<feature type="transmembrane region" description="Helical" evidence="3">
    <location>
        <begin position="161"/>
        <end position="179"/>
    </location>
</feature>
<evidence type="ECO:0000256" key="2">
    <source>
        <dbReference type="SAM" id="MobiDB-lite"/>
    </source>
</evidence>
<dbReference type="OrthoDB" id="1923775at2759"/>
<dbReference type="CDD" id="cd09107">
    <property type="entry name" value="PLDc_vPLD3_4_5_like_2"/>
    <property type="match status" value="1"/>
</dbReference>
<reference evidence="6 7" key="1">
    <citation type="submission" date="2025-04" db="UniProtKB">
        <authorList>
            <consortium name="RefSeq"/>
        </authorList>
    </citation>
    <scope>IDENTIFICATION</scope>
    <source>
        <tissue evidence="6 7">Entire body</tissue>
    </source>
</reference>
<dbReference type="GO" id="GO:0003824">
    <property type="term" value="F:catalytic activity"/>
    <property type="evidence" value="ECO:0007669"/>
    <property type="project" value="InterPro"/>
</dbReference>
<keyword evidence="5" id="KW-1185">Reference proteome</keyword>
<keyword evidence="3" id="KW-0812">Transmembrane</keyword>
<dbReference type="Pfam" id="PF13918">
    <property type="entry name" value="PLDc_3"/>
    <property type="match status" value="1"/>
</dbReference>
<evidence type="ECO:0000259" key="4">
    <source>
        <dbReference type="PROSITE" id="PS50035"/>
    </source>
</evidence>
<feature type="compositionally biased region" description="Low complexity" evidence="2">
    <location>
        <begin position="64"/>
        <end position="82"/>
    </location>
</feature>
<feature type="domain" description="PLD phosphodiesterase" evidence="4">
    <location>
        <begin position="534"/>
        <end position="560"/>
    </location>
</feature>
<dbReference type="InterPro" id="IPR050874">
    <property type="entry name" value="Diverse_PLD-related"/>
</dbReference>
<evidence type="ECO:0000313" key="5">
    <source>
        <dbReference type="Proteomes" id="UP000192223"/>
    </source>
</evidence>
<dbReference type="InterPro" id="IPR032803">
    <property type="entry name" value="PLDc_3"/>
</dbReference>
<dbReference type="PANTHER" id="PTHR10185:SF17">
    <property type="entry name" value="GM01519P-RELATED"/>
    <property type="match status" value="1"/>
</dbReference>
<dbReference type="PANTHER" id="PTHR10185">
    <property type="entry name" value="PHOSPHOLIPASE D - RELATED"/>
    <property type="match status" value="1"/>
</dbReference>
<dbReference type="AlphaFoldDB" id="A0A7F5RMD0"/>
<keyword evidence="3" id="KW-1133">Transmembrane helix</keyword>
<dbReference type="CDD" id="cd09106">
    <property type="entry name" value="PLDc_vPLD3_4_5_like_1"/>
    <property type="match status" value="1"/>
</dbReference>
<organism evidence="5 6">
    <name type="scientific">Agrilus planipennis</name>
    <name type="common">Emerald ash borer</name>
    <name type="synonym">Agrilus marcopoli</name>
    <dbReference type="NCBI Taxonomy" id="224129"/>
    <lineage>
        <taxon>Eukaryota</taxon>
        <taxon>Metazoa</taxon>
        <taxon>Ecdysozoa</taxon>
        <taxon>Arthropoda</taxon>
        <taxon>Hexapoda</taxon>
        <taxon>Insecta</taxon>
        <taxon>Pterygota</taxon>
        <taxon>Neoptera</taxon>
        <taxon>Endopterygota</taxon>
        <taxon>Coleoptera</taxon>
        <taxon>Polyphaga</taxon>
        <taxon>Elateriformia</taxon>
        <taxon>Buprestoidea</taxon>
        <taxon>Buprestidae</taxon>
        <taxon>Agrilinae</taxon>
        <taxon>Agrilus</taxon>
    </lineage>
</organism>
<dbReference type="PROSITE" id="PS50035">
    <property type="entry name" value="PLD"/>
    <property type="match status" value="2"/>
</dbReference>
<feature type="region of interest" description="Disordered" evidence="2">
    <location>
        <begin position="55"/>
        <end position="106"/>
    </location>
</feature>
<gene>
    <name evidence="6 7" type="primary">LOC108736173</name>
</gene>
<dbReference type="Gene3D" id="3.30.870.10">
    <property type="entry name" value="Endonuclease Chain A"/>
    <property type="match status" value="2"/>
</dbReference>
<dbReference type="Pfam" id="PF00614">
    <property type="entry name" value="PLDc"/>
    <property type="match status" value="1"/>
</dbReference>
<accession>A0A7F5RMD0</accession>
<evidence type="ECO:0000256" key="1">
    <source>
        <dbReference type="ARBA" id="ARBA00008664"/>
    </source>
</evidence>
<dbReference type="RefSeq" id="XP_025837183.1">
    <property type="nucleotide sequence ID" value="XM_025981398.1"/>
</dbReference>
<dbReference type="Proteomes" id="UP000192223">
    <property type="component" value="Unplaced"/>
</dbReference>
<dbReference type="SMART" id="SM00155">
    <property type="entry name" value="PLDc"/>
    <property type="match status" value="2"/>
</dbReference>
<name>A0A7F5RMD0_AGRPL</name>
<sequence>MPHHFWDYFGKHSPKHHRNLQDGLFQIASQTCSLLVQVNNTNNISFGENATNIHCNNLHPPRAPTTSGSSTTTNSRSPSRPGSSKDQDQLVVLIPPTPEKRSRYKPGILGKPRLSTVLESPSCVSHEDEADLWAHTYMLSDHDGALHKKWNKETWCKPSCIPITIILILIFLVVLLPLLDHAMTKADHSTSIKPEDLCRNSCRLSLVESIPDGLKYPDGTAVHRSTASTWLDLISTARESIEIASFYWTLRQSEIYPDPSSVQGEKVFQALLNAGTKRNISIKIAQNSPTREQPNTDTEYLVKRKAADVRSLNFVQLLGGGVLHTKFWIIDRKHFYVGSANMDWRALTQVKELGVVAYNCTCLAEDMGKIFDVYWFLGNSKVKIPTHWPISFGTDYNIDNPLKVNFSNYTFHSFISSSPPPFSAYGRTDDINAILHVIQTAEKFIYIAVMDYSPQFLFTPKIKYWPVIDDALRVAAIEHSVKVRLLISLWNHTKSSEDHFLKSLVALNNVHSKVSIEVGYFVVPANNSQRKIPYARVNHNKYMVTDNTAYVGTSNWSADYFTDTAGVGLIMHDPELHRNETENTIRKELEAVFERDWNSNYTISILQTCNE</sequence>
<dbReference type="RefSeq" id="XP_025837184.1">
    <property type="nucleotide sequence ID" value="XM_025981399.1"/>
</dbReference>
<dbReference type="InterPro" id="IPR001736">
    <property type="entry name" value="PLipase_D/transphosphatidylase"/>
</dbReference>
<evidence type="ECO:0000313" key="6">
    <source>
        <dbReference type="RefSeq" id="XP_025837183.1"/>
    </source>
</evidence>